<organism evidence="2 3">
    <name type="scientific">Cladonia borealis</name>
    <dbReference type="NCBI Taxonomy" id="184061"/>
    <lineage>
        <taxon>Eukaryota</taxon>
        <taxon>Fungi</taxon>
        <taxon>Dikarya</taxon>
        <taxon>Ascomycota</taxon>
        <taxon>Pezizomycotina</taxon>
        <taxon>Lecanoromycetes</taxon>
        <taxon>OSLEUM clade</taxon>
        <taxon>Lecanoromycetidae</taxon>
        <taxon>Lecanorales</taxon>
        <taxon>Lecanorineae</taxon>
        <taxon>Cladoniaceae</taxon>
        <taxon>Cladonia</taxon>
    </lineage>
</organism>
<dbReference type="AlphaFoldDB" id="A0AA39R1V9"/>
<evidence type="ECO:0000313" key="2">
    <source>
        <dbReference type="EMBL" id="KAK0512240.1"/>
    </source>
</evidence>
<dbReference type="EMBL" id="JAFEKC020000011">
    <property type="protein sequence ID" value="KAK0512240.1"/>
    <property type="molecule type" value="Genomic_DNA"/>
</dbReference>
<protein>
    <submittedName>
        <fullName evidence="2">Uncharacterized protein</fullName>
    </submittedName>
</protein>
<gene>
    <name evidence="2" type="ORF">JMJ35_005368</name>
</gene>
<sequence length="258" mass="28973">MGRYFPPWDMAVIRLVPSTEESHHIAYQFGEQDDAEEDRQIIEAVDNGLVMYQPFADRFLNGELMIIPLKSGEPLKLRVILLNEIIGMCTIPGFRYRYGDLNYKTLDFQDDCQPNLRCLHWRYIINLERSTNRSWLNVERTPKWGVRGPFMRKGIIRHMDLSWGRRGIPNEIAFADTIWNGVEARDAEFDRGIAGTLERSTRENRSGSENSRSRSGQSQYTSGANTVSATNQGVPASSTASGAMPGAIGPIGTMPGAA</sequence>
<evidence type="ECO:0000313" key="3">
    <source>
        <dbReference type="Proteomes" id="UP001166286"/>
    </source>
</evidence>
<accession>A0AA39R1V9</accession>
<keyword evidence="3" id="KW-1185">Reference proteome</keyword>
<dbReference type="Proteomes" id="UP001166286">
    <property type="component" value="Unassembled WGS sequence"/>
</dbReference>
<feature type="region of interest" description="Disordered" evidence="1">
    <location>
        <begin position="193"/>
        <end position="258"/>
    </location>
</feature>
<feature type="compositionally biased region" description="Polar residues" evidence="1">
    <location>
        <begin position="220"/>
        <end position="241"/>
    </location>
</feature>
<name>A0AA39R1V9_9LECA</name>
<feature type="compositionally biased region" description="Low complexity" evidence="1">
    <location>
        <begin position="207"/>
        <end position="219"/>
    </location>
</feature>
<comment type="caution">
    <text evidence="2">The sequence shown here is derived from an EMBL/GenBank/DDBJ whole genome shotgun (WGS) entry which is preliminary data.</text>
</comment>
<reference evidence="2" key="1">
    <citation type="submission" date="2023-03" db="EMBL/GenBank/DDBJ databases">
        <title>Complete genome of Cladonia borealis.</title>
        <authorList>
            <person name="Park H."/>
        </authorList>
    </citation>
    <scope>NUCLEOTIDE SEQUENCE</scope>
    <source>
        <strain evidence="2">ANT050790</strain>
    </source>
</reference>
<evidence type="ECO:0000256" key="1">
    <source>
        <dbReference type="SAM" id="MobiDB-lite"/>
    </source>
</evidence>
<proteinExistence type="predicted"/>